<dbReference type="PANTHER" id="PTHR45648:SF180">
    <property type="entry name" value="OS04G0561800 PROTEIN"/>
    <property type="match status" value="1"/>
</dbReference>
<comment type="caution">
    <text evidence="5">The sequence shown here is derived from an EMBL/GenBank/DDBJ whole genome shotgun (WGS) entry which is preliminary data.</text>
</comment>
<accession>A0AAV1SSS0</accession>
<evidence type="ECO:0000256" key="1">
    <source>
        <dbReference type="ARBA" id="ARBA00008668"/>
    </source>
</evidence>
<evidence type="ECO:0008006" key="7">
    <source>
        <dbReference type="Google" id="ProtNLM"/>
    </source>
</evidence>
<dbReference type="GO" id="GO:0016788">
    <property type="term" value="F:hydrolase activity, acting on ester bonds"/>
    <property type="evidence" value="ECO:0007669"/>
    <property type="project" value="InterPro"/>
</dbReference>
<dbReference type="AlphaFoldDB" id="A0AAV1SSS0"/>
<feature type="signal peptide" evidence="4">
    <location>
        <begin position="1"/>
        <end position="23"/>
    </location>
</feature>
<evidence type="ECO:0000313" key="6">
    <source>
        <dbReference type="Proteomes" id="UP001314170"/>
    </source>
</evidence>
<keyword evidence="6" id="KW-1185">Reference proteome</keyword>
<keyword evidence="4" id="KW-0732">Signal</keyword>
<evidence type="ECO:0000256" key="4">
    <source>
        <dbReference type="SAM" id="SignalP"/>
    </source>
</evidence>
<evidence type="ECO:0000256" key="3">
    <source>
        <dbReference type="ARBA" id="ARBA00022963"/>
    </source>
</evidence>
<dbReference type="Proteomes" id="UP001314170">
    <property type="component" value="Unassembled WGS sequence"/>
</dbReference>
<comment type="similarity">
    <text evidence="1">Belongs to the 'GDSL' lipolytic enzyme family.</text>
</comment>
<dbReference type="EMBL" id="CAWUPB010001195">
    <property type="protein sequence ID" value="CAK7355605.1"/>
    <property type="molecule type" value="Genomic_DNA"/>
</dbReference>
<dbReference type="InterPro" id="IPR051058">
    <property type="entry name" value="GDSL_Est/Lipase"/>
</dbReference>
<proteinExistence type="inferred from homology"/>
<dbReference type="InterPro" id="IPR001087">
    <property type="entry name" value="GDSL"/>
</dbReference>
<feature type="chain" id="PRO_5043987718" description="GDSL esterase/lipase" evidence="4">
    <location>
        <begin position="24"/>
        <end position="222"/>
    </location>
</feature>
<organism evidence="5 6">
    <name type="scientific">Dovyalis caffra</name>
    <dbReference type="NCBI Taxonomy" id="77055"/>
    <lineage>
        <taxon>Eukaryota</taxon>
        <taxon>Viridiplantae</taxon>
        <taxon>Streptophyta</taxon>
        <taxon>Embryophyta</taxon>
        <taxon>Tracheophyta</taxon>
        <taxon>Spermatophyta</taxon>
        <taxon>Magnoliopsida</taxon>
        <taxon>eudicotyledons</taxon>
        <taxon>Gunneridae</taxon>
        <taxon>Pentapetalae</taxon>
        <taxon>rosids</taxon>
        <taxon>fabids</taxon>
        <taxon>Malpighiales</taxon>
        <taxon>Salicaceae</taxon>
        <taxon>Flacourtieae</taxon>
        <taxon>Dovyalis</taxon>
    </lineage>
</organism>
<protein>
    <recommendedName>
        <fullName evidence="7">GDSL esterase/lipase</fullName>
    </recommendedName>
</protein>
<dbReference type="PANTHER" id="PTHR45648">
    <property type="entry name" value="GDSL LIPASE/ACYLHYDROLASE FAMILY PROTEIN (AFU_ORTHOLOGUE AFUA_4G14700)"/>
    <property type="match status" value="1"/>
</dbReference>
<name>A0AAV1SSS0_9ROSI</name>
<keyword evidence="3" id="KW-0443">Lipid metabolism</keyword>
<dbReference type="GO" id="GO:0016042">
    <property type="term" value="P:lipid catabolic process"/>
    <property type="evidence" value="ECO:0007669"/>
    <property type="project" value="UniProtKB-KW"/>
</dbReference>
<gene>
    <name evidence="5" type="ORF">DCAF_LOCUS25865</name>
</gene>
<sequence>MASRMSNSCSLSLIMFLVLVCLAKPVVPAIFIFGDSTTDIGTNNYLPVHQARADFPFNGIDFHGARFSNGYNIADTIARLFGYQRSPPVFLSLLYDRGSESQRYIFWGANFASGGAGLLDTTGLQFINRTSSPLSLEPPNQCISSFDKAEGAATMPPNQRISSFDKAEGAATMVKYSKEPGNSTKCKCANIFQFGFFVLAYDWWTSYSIQLATQRDLTSEFI</sequence>
<dbReference type="Gene3D" id="3.40.50.1110">
    <property type="entry name" value="SGNH hydrolase"/>
    <property type="match status" value="1"/>
</dbReference>
<evidence type="ECO:0000313" key="5">
    <source>
        <dbReference type="EMBL" id="CAK7355605.1"/>
    </source>
</evidence>
<keyword evidence="2" id="KW-0378">Hydrolase</keyword>
<evidence type="ECO:0000256" key="2">
    <source>
        <dbReference type="ARBA" id="ARBA00022801"/>
    </source>
</evidence>
<keyword evidence="3" id="KW-0442">Lipid degradation</keyword>
<dbReference type="Pfam" id="PF00657">
    <property type="entry name" value="Lipase_GDSL"/>
    <property type="match status" value="1"/>
</dbReference>
<dbReference type="InterPro" id="IPR036514">
    <property type="entry name" value="SGNH_hydro_sf"/>
</dbReference>
<reference evidence="5 6" key="1">
    <citation type="submission" date="2024-01" db="EMBL/GenBank/DDBJ databases">
        <authorList>
            <person name="Waweru B."/>
        </authorList>
    </citation>
    <scope>NUCLEOTIDE SEQUENCE [LARGE SCALE GENOMIC DNA]</scope>
</reference>